<dbReference type="AlphaFoldDB" id="A0A7G6VRC4"/>
<dbReference type="OrthoDB" id="10003412at2"/>
<sequence>MDDILKQCMLKGLRYYRDETRQMLAMASQSGDPNDAERLERRIHRLDDRIRDWDLESRQMH</sequence>
<dbReference type="Proteomes" id="UP000515297">
    <property type="component" value="Chromosome"/>
</dbReference>
<accession>A0A7G6VRC4</accession>
<dbReference type="EMBL" id="CP060052">
    <property type="protein sequence ID" value="QNE04289.1"/>
    <property type="molecule type" value="Genomic_DNA"/>
</dbReference>
<name>A0A7G6VRC4_9SPHN</name>
<organism evidence="1 2">
    <name type="scientific">Croceicoccus marinus</name>
    <dbReference type="NCBI Taxonomy" id="450378"/>
    <lineage>
        <taxon>Bacteria</taxon>
        <taxon>Pseudomonadati</taxon>
        <taxon>Pseudomonadota</taxon>
        <taxon>Alphaproteobacteria</taxon>
        <taxon>Sphingomonadales</taxon>
        <taxon>Erythrobacteraceae</taxon>
        <taxon>Croceicoccus</taxon>
    </lineage>
</organism>
<dbReference type="RefSeq" id="WP_157668154.1">
    <property type="nucleotide sequence ID" value="NZ_CP019602.1"/>
</dbReference>
<gene>
    <name evidence="1" type="ORF">H4O24_09830</name>
</gene>
<reference evidence="1 2" key="1">
    <citation type="submission" date="2020-08" db="EMBL/GenBank/DDBJ databases">
        <authorList>
            <person name="Liu G."/>
            <person name="Sun C."/>
        </authorList>
    </citation>
    <scope>NUCLEOTIDE SEQUENCE [LARGE SCALE GENOMIC DNA]</scope>
    <source>
        <strain evidence="1 2">OT19</strain>
    </source>
</reference>
<protein>
    <submittedName>
        <fullName evidence="1">Uncharacterized protein</fullName>
    </submittedName>
</protein>
<evidence type="ECO:0000313" key="1">
    <source>
        <dbReference type="EMBL" id="QNE04289.1"/>
    </source>
</evidence>
<proteinExistence type="predicted"/>
<evidence type="ECO:0000313" key="2">
    <source>
        <dbReference type="Proteomes" id="UP000515297"/>
    </source>
</evidence>